<feature type="compositionally biased region" description="Basic and acidic residues" evidence="8">
    <location>
        <begin position="607"/>
        <end position="618"/>
    </location>
</feature>
<feature type="compositionally biased region" description="Basic and acidic residues" evidence="8">
    <location>
        <begin position="16"/>
        <end position="28"/>
    </location>
</feature>
<dbReference type="PANTHER" id="PTHR23355:SF9">
    <property type="entry name" value="DIS3-LIKE EXONUCLEASE 2"/>
    <property type="match status" value="1"/>
</dbReference>
<dbReference type="Pfam" id="PF00773">
    <property type="entry name" value="RNB"/>
    <property type="match status" value="1"/>
</dbReference>
<evidence type="ECO:0000256" key="3">
    <source>
        <dbReference type="ARBA" id="ARBA00022490"/>
    </source>
</evidence>
<dbReference type="Proteomes" id="UP000320948">
    <property type="component" value="Unassembled WGS sequence"/>
</dbReference>
<dbReference type="GO" id="GO:0006402">
    <property type="term" value="P:mRNA catabolic process"/>
    <property type="evidence" value="ECO:0007669"/>
    <property type="project" value="TreeGrafter"/>
</dbReference>
<dbReference type="PROSITE" id="PS50126">
    <property type="entry name" value="S1"/>
    <property type="match status" value="1"/>
</dbReference>
<evidence type="ECO:0000256" key="4">
    <source>
        <dbReference type="ARBA" id="ARBA00022722"/>
    </source>
</evidence>
<keyword evidence="5" id="KW-0378">Hydrolase</keyword>
<comment type="caution">
    <text evidence="10">The sequence shown here is derived from an EMBL/GenBank/DDBJ whole genome shotgun (WGS) entry which is preliminary data.</text>
</comment>
<dbReference type="EC" id="3.1.13.1" evidence="2"/>
<name>A0A6N4RET6_BLAVI</name>
<dbReference type="InterPro" id="IPR050180">
    <property type="entry name" value="RNR_Ribonuclease"/>
</dbReference>
<feature type="region of interest" description="Disordered" evidence="8">
    <location>
        <begin position="607"/>
        <end position="664"/>
    </location>
</feature>
<dbReference type="InterPro" id="IPR003029">
    <property type="entry name" value="S1_domain"/>
</dbReference>
<dbReference type="GO" id="GO:0003723">
    <property type="term" value="F:RNA binding"/>
    <property type="evidence" value="ECO:0007669"/>
    <property type="project" value="UniProtKB-KW"/>
</dbReference>
<keyword evidence="6" id="KW-0269">Exonuclease</keyword>
<evidence type="ECO:0000256" key="5">
    <source>
        <dbReference type="ARBA" id="ARBA00022801"/>
    </source>
</evidence>
<comment type="catalytic activity">
    <reaction evidence="1">
        <text>Exonucleolytic cleavage in the 3'- to 5'-direction to yield nucleoside 5'-phosphates.</text>
        <dbReference type="EC" id="3.1.13.1"/>
    </reaction>
</comment>
<evidence type="ECO:0000313" key="11">
    <source>
        <dbReference type="Proteomes" id="UP000320948"/>
    </source>
</evidence>
<organism evidence="10 11">
    <name type="scientific">Blastochloris viridis</name>
    <name type="common">Rhodopseudomonas viridis</name>
    <dbReference type="NCBI Taxonomy" id="1079"/>
    <lineage>
        <taxon>Bacteria</taxon>
        <taxon>Pseudomonadati</taxon>
        <taxon>Pseudomonadota</taxon>
        <taxon>Alphaproteobacteria</taxon>
        <taxon>Hyphomicrobiales</taxon>
        <taxon>Blastochloridaceae</taxon>
        <taxon>Blastochloris</taxon>
    </lineage>
</organism>
<keyword evidence="4" id="KW-0540">Nuclease</keyword>
<evidence type="ECO:0000256" key="7">
    <source>
        <dbReference type="ARBA" id="ARBA00022884"/>
    </source>
</evidence>
<feature type="domain" description="S1 motif" evidence="9">
    <location>
        <begin position="520"/>
        <end position="599"/>
    </location>
</feature>
<dbReference type="PANTHER" id="PTHR23355">
    <property type="entry name" value="RIBONUCLEASE"/>
    <property type="match status" value="1"/>
</dbReference>
<dbReference type="PROSITE" id="PS01175">
    <property type="entry name" value="RIBONUCLEASE_II"/>
    <property type="match status" value="1"/>
</dbReference>
<evidence type="ECO:0000313" key="10">
    <source>
        <dbReference type="EMBL" id="TKW61524.1"/>
    </source>
</evidence>
<dbReference type="GO" id="GO:0008859">
    <property type="term" value="F:exoribonuclease II activity"/>
    <property type="evidence" value="ECO:0007669"/>
    <property type="project" value="UniProtKB-EC"/>
</dbReference>
<dbReference type="SMART" id="SM00955">
    <property type="entry name" value="RNB"/>
    <property type="match status" value="1"/>
</dbReference>
<dbReference type="GO" id="GO:0005829">
    <property type="term" value="C:cytosol"/>
    <property type="evidence" value="ECO:0007669"/>
    <property type="project" value="TreeGrafter"/>
</dbReference>
<proteinExistence type="predicted"/>
<feature type="compositionally biased region" description="Basic and acidic residues" evidence="8">
    <location>
        <begin position="626"/>
        <end position="636"/>
    </location>
</feature>
<feature type="compositionally biased region" description="Basic residues" evidence="8">
    <location>
        <begin position="654"/>
        <end position="664"/>
    </location>
</feature>
<dbReference type="InterPro" id="IPR004476">
    <property type="entry name" value="RNase_II/RNase_R"/>
</dbReference>
<keyword evidence="3" id="KW-0963">Cytoplasm</keyword>
<dbReference type="SUPFAM" id="SSF50249">
    <property type="entry name" value="Nucleic acid-binding proteins"/>
    <property type="match status" value="2"/>
</dbReference>
<dbReference type="InterPro" id="IPR012340">
    <property type="entry name" value="NA-bd_OB-fold"/>
</dbReference>
<dbReference type="NCBIfam" id="TIGR00358">
    <property type="entry name" value="3_prime_RNase"/>
    <property type="match status" value="1"/>
</dbReference>
<evidence type="ECO:0000256" key="8">
    <source>
        <dbReference type="SAM" id="MobiDB-lite"/>
    </source>
</evidence>
<reference evidence="10 11" key="1">
    <citation type="journal article" date="2017" name="Nat. Commun.">
        <title>In situ click chemistry generation of cyclooxygenase-2 inhibitors.</title>
        <authorList>
            <person name="Bhardwaj A."/>
            <person name="Kaur J."/>
            <person name="Wuest M."/>
            <person name="Wuest F."/>
        </authorList>
    </citation>
    <scope>NUCLEOTIDE SEQUENCE [LARGE SCALE GENOMIC DNA]</scope>
    <source>
        <strain evidence="10">S2_018_000_R2_106</strain>
    </source>
</reference>
<accession>A0A6N4RET6</accession>
<protein>
    <recommendedName>
        <fullName evidence="2">exoribonuclease II</fullName>
        <ecNumber evidence="2">3.1.13.1</ecNumber>
    </recommendedName>
</protein>
<dbReference type="AlphaFoldDB" id="A0A6N4RET6"/>
<sequence length="664" mass="74161">MKTRKRKFGPAPRNPHKNDRSGGRDRDKRPRGHGYGHSPRPTRMVVQALREGAYLRARVLQRDLVNIDFELIEQDFPIANGDFVEAEPENNQSKRLVAVKPVPASQAATWAAICNHALRVDWPADVETEAQKLPAYTWNADDKRADWRKLDIVTIDGADARDFDDAVWAEEWLEAKKVVGHHIIVAIADVAHYVKPGSPLDREAVLRGNSTYFPDKVLPMLPERLSNDLCSLRPQEDRPVLGVEMWIDLNGRLRKHTFRRACIHSAARLTYEQVQTHFDGQDAGVSPEVAKGLNRLREAYAVLALAREKRGALDLDIPEVKLEVKDGKIVKVGTRLRLEAHRLIEEFMILANVAAAEMLSTKGGGLYRIHPEPTKEKLETLRASLGPLGFTVPPAHGGPKAWAKMVAQITGHPAAQTLLRAVLQSQQQAKYDPANIGHYGLALPLYSHFTSPIRRYADLVVHRALLNAMENKVKKDAEPEAMLGLARVAELINATERKSQMAEWESRDRLVAQHFTELVGKPFTGVVISVVPFGCFIAVDGVAEGLLPKWDLGRDWVYVASMSCWRKTRGKGTLRVGTKVNVLLREADPLGGRLTFGLNETAKPIFKEERPRSYREDGTPVMPSAKPERVRPERSFGKKPKQTRAGTTMGHPLGKAKKGNKGKR</sequence>
<gene>
    <name evidence="10" type="ORF">DI628_02565</name>
</gene>
<evidence type="ECO:0000256" key="2">
    <source>
        <dbReference type="ARBA" id="ARBA00012163"/>
    </source>
</evidence>
<evidence type="ECO:0000256" key="6">
    <source>
        <dbReference type="ARBA" id="ARBA00022839"/>
    </source>
</evidence>
<evidence type="ECO:0000259" key="9">
    <source>
        <dbReference type="PROSITE" id="PS50126"/>
    </source>
</evidence>
<dbReference type="EMBL" id="VAFM01000001">
    <property type="protein sequence ID" value="TKW61524.1"/>
    <property type="molecule type" value="Genomic_DNA"/>
</dbReference>
<evidence type="ECO:0000256" key="1">
    <source>
        <dbReference type="ARBA" id="ARBA00001849"/>
    </source>
</evidence>
<dbReference type="InterPro" id="IPR001900">
    <property type="entry name" value="RNase_II/R"/>
</dbReference>
<dbReference type="Gene3D" id="2.40.50.140">
    <property type="entry name" value="Nucleic acid-binding proteins"/>
    <property type="match status" value="1"/>
</dbReference>
<keyword evidence="7" id="KW-0694">RNA-binding</keyword>
<feature type="region of interest" description="Disordered" evidence="8">
    <location>
        <begin position="1"/>
        <end position="41"/>
    </location>
</feature>
<dbReference type="InterPro" id="IPR022966">
    <property type="entry name" value="RNase_II/R_CS"/>
</dbReference>
<dbReference type="SMART" id="SM00316">
    <property type="entry name" value="S1"/>
    <property type="match status" value="1"/>
</dbReference>